<feature type="transmembrane region" description="Helical" evidence="2">
    <location>
        <begin position="121"/>
        <end position="139"/>
    </location>
</feature>
<feature type="compositionally biased region" description="Basic residues" evidence="1">
    <location>
        <begin position="199"/>
        <end position="221"/>
    </location>
</feature>
<feature type="compositionally biased region" description="Basic and acidic residues" evidence="1">
    <location>
        <begin position="236"/>
        <end position="256"/>
    </location>
</feature>
<feature type="transmembrane region" description="Helical" evidence="2">
    <location>
        <begin position="98"/>
        <end position="115"/>
    </location>
</feature>
<evidence type="ECO:0000313" key="4">
    <source>
        <dbReference type="Proteomes" id="UP000593601"/>
    </source>
</evidence>
<evidence type="ECO:0000313" key="3">
    <source>
        <dbReference type="EMBL" id="QOV19516.1"/>
    </source>
</evidence>
<dbReference type="Proteomes" id="UP000593601">
    <property type="component" value="Chromosome"/>
</dbReference>
<evidence type="ECO:0000256" key="1">
    <source>
        <dbReference type="SAM" id="MobiDB-lite"/>
    </source>
</evidence>
<feature type="transmembrane region" description="Helical" evidence="2">
    <location>
        <begin position="169"/>
        <end position="188"/>
    </location>
</feature>
<keyword evidence="2" id="KW-0812">Transmembrane</keyword>
<feature type="transmembrane region" description="Helical" evidence="2">
    <location>
        <begin position="49"/>
        <end position="69"/>
    </location>
</feature>
<evidence type="ECO:0000256" key="2">
    <source>
        <dbReference type="SAM" id="Phobius"/>
    </source>
</evidence>
<keyword evidence="4" id="KW-1185">Reference proteome</keyword>
<name>A0A7M2RGR3_9FIRM</name>
<keyword evidence="2" id="KW-0472">Membrane</keyword>
<accession>A0A7M2RGR3</accession>
<sequence length="289" mass="31953">MDSINNIGTIFGNSQYITDFFTTYASYLVGAALVFSLLNCFFGYALRKLWSCIFGLLLGLGAGISLGLYFNLGPVASLGSALAGGLIFTVLSFLLYRIGIFFLCIGVVIFTLFQLFPTPTFSAICGFVVFGIAVGFLAIVKEQIIVSIITALYGAVGSAKSILDLAGHKSLLFTVLLAIILAALGVSFQLKLWKKKKKHGGKIRKRNMKKRSRKKIQHQYRPKPTSQTEIKPQPSRPDDTISDKTRIVDKPSRPDDSNYTVDLSDIRSEISREIQDIYNEESKDQQNPK</sequence>
<dbReference type="KEGG" id="bliq:INP51_00585"/>
<feature type="region of interest" description="Disordered" evidence="1">
    <location>
        <begin position="199"/>
        <end position="264"/>
    </location>
</feature>
<reference evidence="3 4" key="1">
    <citation type="submission" date="2020-10" db="EMBL/GenBank/DDBJ databases">
        <title>Blautia liquoris sp.nov., isolated from the mud in a fermentation cellar used for the production of Chinese strong-flavoured liquor.</title>
        <authorList>
            <person name="Lu L."/>
        </authorList>
    </citation>
    <scope>NUCLEOTIDE SEQUENCE [LARGE SCALE GENOMIC DNA]</scope>
    <source>
        <strain evidence="3 4">LZLJ-3</strain>
    </source>
</reference>
<feature type="transmembrane region" description="Helical" evidence="2">
    <location>
        <begin position="24"/>
        <end position="42"/>
    </location>
</feature>
<dbReference type="EMBL" id="CP063304">
    <property type="protein sequence ID" value="QOV19516.1"/>
    <property type="molecule type" value="Genomic_DNA"/>
</dbReference>
<dbReference type="RefSeq" id="WP_193735836.1">
    <property type="nucleotide sequence ID" value="NZ_CP063304.1"/>
</dbReference>
<feature type="transmembrane region" description="Helical" evidence="2">
    <location>
        <begin position="75"/>
        <end position="93"/>
    </location>
</feature>
<dbReference type="AlphaFoldDB" id="A0A7M2RGR3"/>
<keyword evidence="2" id="KW-1133">Transmembrane helix</keyword>
<gene>
    <name evidence="3" type="ORF">INP51_00585</name>
</gene>
<protein>
    <recommendedName>
        <fullName evidence="5">DUF4203 domain-containing protein</fullName>
    </recommendedName>
</protein>
<organism evidence="3 4">
    <name type="scientific">Blautia liquoris</name>
    <dbReference type="NCBI Taxonomy" id="2779518"/>
    <lineage>
        <taxon>Bacteria</taxon>
        <taxon>Bacillati</taxon>
        <taxon>Bacillota</taxon>
        <taxon>Clostridia</taxon>
        <taxon>Lachnospirales</taxon>
        <taxon>Lachnospiraceae</taxon>
        <taxon>Blautia</taxon>
    </lineage>
</organism>
<evidence type="ECO:0008006" key="5">
    <source>
        <dbReference type="Google" id="ProtNLM"/>
    </source>
</evidence>
<feature type="transmembrane region" description="Helical" evidence="2">
    <location>
        <begin position="144"/>
        <end position="163"/>
    </location>
</feature>
<proteinExistence type="predicted"/>